<feature type="transmembrane region" description="Helical" evidence="8">
    <location>
        <begin position="253"/>
        <end position="276"/>
    </location>
</feature>
<evidence type="ECO:0000313" key="11">
    <source>
        <dbReference type="Proteomes" id="UP000030661"/>
    </source>
</evidence>
<feature type="transmembrane region" description="Helical" evidence="8">
    <location>
        <begin position="340"/>
        <end position="361"/>
    </location>
</feature>
<comment type="similarity">
    <text evidence="2">Belongs to the ABC-2 integral membrane protein family.</text>
</comment>
<feature type="transmembrane region" description="Helical" evidence="8">
    <location>
        <begin position="21"/>
        <end position="41"/>
    </location>
</feature>
<comment type="subcellular location">
    <subcellularLocation>
        <location evidence="1">Cell membrane</location>
        <topology evidence="1">Multi-pass membrane protein</topology>
    </subcellularLocation>
</comment>
<evidence type="ECO:0000256" key="5">
    <source>
        <dbReference type="ARBA" id="ARBA00022692"/>
    </source>
</evidence>
<accession>A0A081C6V8</accession>
<name>A0A081C6V8_VECG1</name>
<evidence type="ECO:0000256" key="4">
    <source>
        <dbReference type="ARBA" id="ARBA00022475"/>
    </source>
</evidence>
<evidence type="ECO:0000256" key="3">
    <source>
        <dbReference type="ARBA" id="ARBA00022448"/>
    </source>
</evidence>
<gene>
    <name evidence="10" type="ORF">U27_00204</name>
</gene>
<dbReference type="InterPro" id="IPR051449">
    <property type="entry name" value="ABC-2_transporter_component"/>
</dbReference>
<keyword evidence="6 8" id="KW-1133">Transmembrane helix</keyword>
<dbReference type="PANTHER" id="PTHR30294">
    <property type="entry name" value="MEMBRANE COMPONENT OF ABC TRANSPORTER YHHJ-RELATED"/>
    <property type="match status" value="1"/>
</dbReference>
<dbReference type="GO" id="GO:0005886">
    <property type="term" value="C:plasma membrane"/>
    <property type="evidence" value="ECO:0007669"/>
    <property type="project" value="UniProtKB-SubCell"/>
</dbReference>
<organism evidence="10">
    <name type="scientific">Vecturithrix granuli</name>
    <dbReference type="NCBI Taxonomy" id="1499967"/>
    <lineage>
        <taxon>Bacteria</taxon>
        <taxon>Candidatus Moduliflexota</taxon>
        <taxon>Candidatus Vecturitrichia</taxon>
        <taxon>Candidatus Vecturitrichales</taxon>
        <taxon>Candidatus Vecturitrichaceae</taxon>
        <taxon>Candidatus Vecturithrix</taxon>
    </lineage>
</organism>
<dbReference type="AlphaFoldDB" id="A0A081C6V8"/>
<dbReference type="PANTHER" id="PTHR30294:SF29">
    <property type="entry name" value="MULTIDRUG ABC TRANSPORTER PERMEASE YBHS-RELATED"/>
    <property type="match status" value="1"/>
</dbReference>
<evidence type="ECO:0000256" key="6">
    <source>
        <dbReference type="ARBA" id="ARBA00022989"/>
    </source>
</evidence>
<dbReference type="InterPro" id="IPR013525">
    <property type="entry name" value="ABC2_TM"/>
</dbReference>
<feature type="transmembrane region" description="Helical" evidence="8">
    <location>
        <begin position="223"/>
        <end position="247"/>
    </location>
</feature>
<protein>
    <submittedName>
        <fullName evidence="10">Export ABC transporter permease protein</fullName>
    </submittedName>
</protein>
<dbReference type="InterPro" id="IPR047817">
    <property type="entry name" value="ABC2_TM_bact-type"/>
</dbReference>
<dbReference type="Gene3D" id="3.40.1710.10">
    <property type="entry name" value="abc type-2 transporter like domain"/>
    <property type="match status" value="1"/>
</dbReference>
<sequence length="370" mass="40906">MKLLRIKAIMKKEFIQIWRDPLSLAIAFLMPLIQLFIYGYAITFDVTNITTVVYDRDKSLLSRELVKEFEQSGYFTINAYLDHEDEVDAYLNSGKALVAVLIPAGFQKQVKTGHEVQVGMMLDGGDSNTATIANGYISAIGQRFSQRMAGKKLTPLIDAQTRVWYNPELKSKNFIVPGLIAIIMAVIVALLTSLTMAREWERGTMEQLISTPVKTSELIIGKLIPYFMIGFLDLVFSVVMGVFLFGVPLKGSVVLLIGLSSIFLVGGVCQGILISIIAKDSQAIASQIALLSTFLPAFLLSGFIFAIANMPRVFQFITYIVPARYYVTILKGIFMKGVGLSILLGDALLLGVYGIVVFIAANKRFQKRID</sequence>
<dbReference type="HOGENOM" id="CLU_039483_8_3_0"/>
<evidence type="ECO:0000259" key="9">
    <source>
        <dbReference type="PROSITE" id="PS51012"/>
    </source>
</evidence>
<dbReference type="GO" id="GO:0140359">
    <property type="term" value="F:ABC-type transporter activity"/>
    <property type="evidence" value="ECO:0007669"/>
    <property type="project" value="InterPro"/>
</dbReference>
<feature type="domain" description="ABC transmembrane type-2" evidence="9">
    <location>
        <begin position="137"/>
        <end position="368"/>
    </location>
</feature>
<proteinExistence type="inferred from homology"/>
<feature type="transmembrane region" description="Helical" evidence="8">
    <location>
        <begin position="174"/>
        <end position="197"/>
    </location>
</feature>
<dbReference type="EMBL" id="DF820472">
    <property type="protein sequence ID" value="GAK60313.1"/>
    <property type="molecule type" value="Genomic_DNA"/>
</dbReference>
<dbReference type="Proteomes" id="UP000030661">
    <property type="component" value="Unassembled WGS sequence"/>
</dbReference>
<dbReference type="Pfam" id="PF12698">
    <property type="entry name" value="ABC2_membrane_3"/>
    <property type="match status" value="1"/>
</dbReference>
<dbReference type="STRING" id="1499967.U27_00204"/>
<reference evidence="10" key="1">
    <citation type="journal article" date="2015" name="PeerJ">
        <title>First genomic representation of candidate bacterial phylum KSB3 points to enhanced environmental sensing as a trigger of wastewater bulking.</title>
        <authorList>
            <person name="Sekiguchi Y."/>
            <person name="Ohashi A."/>
            <person name="Parks D.H."/>
            <person name="Yamauchi T."/>
            <person name="Tyson G.W."/>
            <person name="Hugenholtz P."/>
        </authorList>
    </citation>
    <scope>NUCLEOTIDE SEQUENCE [LARGE SCALE GENOMIC DNA]</scope>
</reference>
<dbReference type="eggNOG" id="COG0842">
    <property type="taxonomic scope" value="Bacteria"/>
</dbReference>
<feature type="transmembrane region" description="Helical" evidence="8">
    <location>
        <begin position="288"/>
        <end position="308"/>
    </location>
</feature>
<keyword evidence="7 8" id="KW-0472">Membrane</keyword>
<evidence type="ECO:0000256" key="7">
    <source>
        <dbReference type="ARBA" id="ARBA00023136"/>
    </source>
</evidence>
<keyword evidence="3" id="KW-0813">Transport</keyword>
<dbReference type="PROSITE" id="PS51012">
    <property type="entry name" value="ABC_TM2"/>
    <property type="match status" value="1"/>
</dbReference>
<evidence type="ECO:0000256" key="8">
    <source>
        <dbReference type="SAM" id="Phobius"/>
    </source>
</evidence>
<evidence type="ECO:0000313" key="10">
    <source>
        <dbReference type="EMBL" id="GAK60313.1"/>
    </source>
</evidence>
<keyword evidence="11" id="KW-1185">Reference proteome</keyword>
<evidence type="ECO:0000256" key="1">
    <source>
        <dbReference type="ARBA" id="ARBA00004651"/>
    </source>
</evidence>
<keyword evidence="5 8" id="KW-0812">Transmembrane</keyword>
<evidence type="ECO:0000256" key="2">
    <source>
        <dbReference type="ARBA" id="ARBA00007783"/>
    </source>
</evidence>
<keyword evidence="4" id="KW-1003">Cell membrane</keyword>